<proteinExistence type="predicted"/>
<dbReference type="AlphaFoldDB" id="A0A375J901"/>
<evidence type="ECO:0000313" key="1">
    <source>
        <dbReference type="EMBL" id="SPS01587.1"/>
    </source>
</evidence>
<evidence type="ECO:0000313" key="2">
    <source>
        <dbReference type="Proteomes" id="UP000256805"/>
    </source>
</evidence>
<protein>
    <submittedName>
        <fullName evidence="1">Uncharacterized protein</fullName>
    </submittedName>
</protein>
<reference evidence="1 2" key="1">
    <citation type="submission" date="2018-01" db="EMBL/GenBank/DDBJ databases">
        <authorList>
            <person name="Gaut B.S."/>
            <person name="Morton B.R."/>
            <person name="Clegg M.T."/>
            <person name="Duvall M.R."/>
        </authorList>
    </citation>
    <scope>NUCLEOTIDE SEQUENCE [LARGE SCALE GENOMIC DNA]</scope>
    <source>
        <strain evidence="1">Cupriavidus taiwanensis cmp 52</strain>
    </source>
</reference>
<dbReference type="EMBL" id="OVTA01000047">
    <property type="protein sequence ID" value="SPS01587.1"/>
    <property type="molecule type" value="Genomic_DNA"/>
</dbReference>
<organism evidence="1 2">
    <name type="scientific">Cupriavidus taiwanensis</name>
    <dbReference type="NCBI Taxonomy" id="164546"/>
    <lineage>
        <taxon>Bacteria</taxon>
        <taxon>Pseudomonadati</taxon>
        <taxon>Pseudomonadota</taxon>
        <taxon>Betaproteobacteria</taxon>
        <taxon>Burkholderiales</taxon>
        <taxon>Burkholderiaceae</taxon>
        <taxon>Cupriavidus</taxon>
    </lineage>
</organism>
<name>A0A375J901_9BURK</name>
<accession>A0A375J901</accession>
<dbReference type="Proteomes" id="UP000256805">
    <property type="component" value="Unassembled WGS sequence"/>
</dbReference>
<sequence>MRNEATTPSNEFSQIHVITDDLKVNLTWLTSDVAGLS</sequence>
<gene>
    <name evidence="1" type="ORF">CBM2634_B60003</name>
</gene>